<organism evidence="2 3">
    <name type="scientific">Faecalibacterium prausnitzii</name>
    <dbReference type="NCBI Taxonomy" id="853"/>
    <lineage>
        <taxon>Bacteria</taxon>
        <taxon>Bacillati</taxon>
        <taxon>Bacillota</taxon>
        <taxon>Clostridia</taxon>
        <taxon>Eubacteriales</taxon>
        <taxon>Oscillospiraceae</taxon>
        <taxon>Faecalibacterium</taxon>
    </lineage>
</organism>
<dbReference type="CDD" id="cd03801">
    <property type="entry name" value="GT4_PimA-like"/>
    <property type="match status" value="1"/>
</dbReference>
<accession>A0A3E2W4S5</accession>
<name>A0A3E2W4S5_9FIRM</name>
<keyword evidence="2" id="KW-0808">Transferase</keyword>
<evidence type="ECO:0000259" key="1">
    <source>
        <dbReference type="Pfam" id="PF00534"/>
    </source>
</evidence>
<dbReference type="Pfam" id="PF00534">
    <property type="entry name" value="Glycos_transf_1"/>
    <property type="match status" value="1"/>
</dbReference>
<dbReference type="InterPro" id="IPR001296">
    <property type="entry name" value="Glyco_trans_1"/>
</dbReference>
<protein>
    <submittedName>
        <fullName evidence="2">Glycosyltransferase</fullName>
    </submittedName>
</protein>
<dbReference type="PANTHER" id="PTHR45947:SF3">
    <property type="entry name" value="SULFOQUINOVOSYL TRANSFERASE SQD2"/>
    <property type="match status" value="1"/>
</dbReference>
<evidence type="ECO:0000313" key="2">
    <source>
        <dbReference type="EMBL" id="RGC19268.1"/>
    </source>
</evidence>
<dbReference type="InterPro" id="IPR050194">
    <property type="entry name" value="Glycosyltransferase_grp1"/>
</dbReference>
<comment type="caution">
    <text evidence="2">The sequence shown here is derived from an EMBL/GenBank/DDBJ whole genome shotgun (WGS) entry which is preliminary data.</text>
</comment>
<dbReference type="Gene3D" id="3.40.50.2000">
    <property type="entry name" value="Glycogen Phosphorylase B"/>
    <property type="match status" value="2"/>
</dbReference>
<dbReference type="EMBL" id="QVFB01000010">
    <property type="protein sequence ID" value="RGC19268.1"/>
    <property type="molecule type" value="Genomic_DNA"/>
</dbReference>
<gene>
    <name evidence="2" type="ORF">DW855_07510</name>
</gene>
<feature type="domain" description="Glycosyl transferase family 1" evidence="1">
    <location>
        <begin position="207"/>
        <end position="366"/>
    </location>
</feature>
<evidence type="ECO:0000313" key="3">
    <source>
        <dbReference type="Proteomes" id="UP000260733"/>
    </source>
</evidence>
<proteinExistence type="predicted"/>
<reference evidence="2 3" key="1">
    <citation type="submission" date="2018-08" db="EMBL/GenBank/DDBJ databases">
        <title>A genome reference for cultivated species of the human gut microbiota.</title>
        <authorList>
            <person name="Zou Y."/>
            <person name="Xue W."/>
            <person name="Luo G."/>
        </authorList>
    </citation>
    <scope>NUCLEOTIDE SEQUENCE [LARGE SCALE GENOMIC DNA]</scope>
    <source>
        <strain evidence="2 3">AM37-13AC</strain>
    </source>
</reference>
<dbReference type="PANTHER" id="PTHR45947">
    <property type="entry name" value="SULFOQUINOVOSYL TRANSFERASE SQD2"/>
    <property type="match status" value="1"/>
</dbReference>
<dbReference type="AlphaFoldDB" id="A0A3E2W4S5"/>
<dbReference type="Proteomes" id="UP000260733">
    <property type="component" value="Unassembled WGS sequence"/>
</dbReference>
<dbReference type="SUPFAM" id="SSF53756">
    <property type="entry name" value="UDP-Glycosyltransferase/glycogen phosphorylase"/>
    <property type="match status" value="1"/>
</dbReference>
<sequence length="385" mass="44757">MKIVHLCLASFFPDNYSYQENLLPKFHKELGYDVEVIASTQSFDEHGKVCYLSNVGTYRNEYDIKVTRLPYKTDNKIWKKLKRYQGCYEAIRRAKPDILFIHGGQFLDIDQVVRYAKENPKVVIYVDNHADFSNSATNWISKNVLHKIIWRMCENKIEPYTKKFYGVLPVRVEFLKEMYKLPENKCELLVMGADDEKVESAARQEVRKNIRMKYGIADDDFLVMTGGKIDKWKTQTLLLMNAVQNIDRKNLKLVVFGSVTQELEEKVKELADGQKVQYIGWVQAKDSYNYFAAADLVVFPGRHSVFWEQVTGQGIPMLVKDWPGTHHVDLGGNVAFLENDCVEEIQKKIEELLDNPDEYKKMKEVAMEKGMKVFSYRNIAKRALS</sequence>
<dbReference type="RefSeq" id="WP_117554182.1">
    <property type="nucleotide sequence ID" value="NZ_QVFB01000010.1"/>
</dbReference>
<dbReference type="GO" id="GO:0016757">
    <property type="term" value="F:glycosyltransferase activity"/>
    <property type="evidence" value="ECO:0007669"/>
    <property type="project" value="InterPro"/>
</dbReference>